<sequence length="139" mass="15354">MQNLSLDLPKIKNKQKTEAILSNSSKHLTLEKLATPSPHCVHPHTINSSTYNSAHLRERLTRITGHSTERMASSKTVFKPFCVNAEHSRYLTAPISLAIAKPCGYVMGVSFFSFNFSMVALSSRKSSFVPTNMIGTLGQ</sequence>
<dbReference type="EMBL" id="GAKP01009923">
    <property type="protein sequence ID" value="JAC49029.1"/>
    <property type="molecule type" value="Transcribed_RNA"/>
</dbReference>
<name>A0A034W3Y8_BACDO</name>
<dbReference type="EMBL" id="GAKP01009925">
    <property type="protein sequence ID" value="JAC49027.1"/>
    <property type="molecule type" value="Transcribed_RNA"/>
</dbReference>
<organism evidence="1">
    <name type="scientific">Bactrocera dorsalis</name>
    <name type="common">Oriental fruit fly</name>
    <name type="synonym">Dacus dorsalis</name>
    <dbReference type="NCBI Taxonomy" id="27457"/>
    <lineage>
        <taxon>Eukaryota</taxon>
        <taxon>Metazoa</taxon>
        <taxon>Ecdysozoa</taxon>
        <taxon>Arthropoda</taxon>
        <taxon>Hexapoda</taxon>
        <taxon>Insecta</taxon>
        <taxon>Pterygota</taxon>
        <taxon>Neoptera</taxon>
        <taxon>Endopterygota</taxon>
        <taxon>Diptera</taxon>
        <taxon>Brachycera</taxon>
        <taxon>Muscomorpha</taxon>
        <taxon>Tephritoidea</taxon>
        <taxon>Tephritidae</taxon>
        <taxon>Bactrocera</taxon>
        <taxon>Bactrocera</taxon>
    </lineage>
</organism>
<dbReference type="AlphaFoldDB" id="A0A034W3Y8"/>
<evidence type="ECO:0000313" key="1">
    <source>
        <dbReference type="EMBL" id="JAC49027.1"/>
    </source>
</evidence>
<accession>A0A034W3Y8</accession>
<reference evidence="1" key="1">
    <citation type="journal article" date="2014" name="BMC Genomics">
        <title>Characterizing the developmental transcriptome of the oriental fruit fly, Bactrocera dorsalis (Diptera: Tephritidae) through comparative genomic analysis with Drosophila melanogaster utilizing modENCODE datasets.</title>
        <authorList>
            <person name="Geib S.M."/>
            <person name="Calla B."/>
            <person name="Hall B."/>
            <person name="Hou S."/>
            <person name="Manoukis N.C."/>
        </authorList>
    </citation>
    <scope>NUCLEOTIDE SEQUENCE</scope>
    <source>
        <strain evidence="1">Punador</strain>
    </source>
</reference>
<proteinExistence type="predicted"/>
<protein>
    <submittedName>
        <fullName evidence="1">Uncharacterized protein</fullName>
    </submittedName>
</protein>